<name>A0A8H7P8X8_9APHY</name>
<evidence type="ECO:0000256" key="2">
    <source>
        <dbReference type="ARBA" id="ARBA00006403"/>
    </source>
</evidence>
<feature type="compositionally biased region" description="Low complexity" evidence="9">
    <location>
        <begin position="298"/>
        <end position="316"/>
    </location>
</feature>
<dbReference type="SMART" id="SM00415">
    <property type="entry name" value="HSF"/>
    <property type="match status" value="1"/>
</dbReference>
<dbReference type="SUPFAM" id="SSF46785">
    <property type="entry name" value="Winged helix' DNA-binding domain"/>
    <property type="match status" value="1"/>
</dbReference>
<comment type="caution">
    <text evidence="11">The sequence shown here is derived from an EMBL/GenBank/DDBJ whole genome shotgun (WGS) entry which is preliminary data.</text>
</comment>
<accession>A0A8H7P8X8</accession>
<dbReference type="AlphaFoldDB" id="A0A8H7P8X8"/>
<dbReference type="EMBL" id="JADOXO010000015">
    <property type="protein sequence ID" value="KAF9819732.1"/>
    <property type="molecule type" value="Genomic_DNA"/>
</dbReference>
<feature type="region of interest" description="Disordered" evidence="9">
    <location>
        <begin position="408"/>
        <end position="427"/>
    </location>
</feature>
<proteinExistence type="inferred from homology"/>
<evidence type="ECO:0000256" key="6">
    <source>
        <dbReference type="ARBA" id="ARBA00023242"/>
    </source>
</evidence>
<dbReference type="FunFam" id="1.10.10.10:FF:000027">
    <property type="entry name" value="Heat shock transcription factor 1"/>
    <property type="match status" value="1"/>
</dbReference>
<feature type="compositionally biased region" description="Polar residues" evidence="9">
    <location>
        <begin position="332"/>
        <end position="344"/>
    </location>
</feature>
<evidence type="ECO:0000256" key="4">
    <source>
        <dbReference type="ARBA" id="ARBA00023125"/>
    </source>
</evidence>
<feature type="compositionally biased region" description="Polar residues" evidence="9">
    <location>
        <begin position="534"/>
        <end position="543"/>
    </location>
</feature>
<feature type="compositionally biased region" description="Polar residues" evidence="9">
    <location>
        <begin position="639"/>
        <end position="651"/>
    </location>
</feature>
<evidence type="ECO:0000256" key="1">
    <source>
        <dbReference type="ARBA" id="ARBA00004123"/>
    </source>
</evidence>
<feature type="region of interest" description="Disordered" evidence="9">
    <location>
        <begin position="636"/>
        <end position="684"/>
    </location>
</feature>
<dbReference type="Pfam" id="PF00447">
    <property type="entry name" value="HSF_DNA-bind"/>
    <property type="match status" value="1"/>
</dbReference>
<dbReference type="GO" id="GO:0043565">
    <property type="term" value="F:sequence-specific DNA binding"/>
    <property type="evidence" value="ECO:0007669"/>
    <property type="project" value="InterPro"/>
</dbReference>
<evidence type="ECO:0000256" key="5">
    <source>
        <dbReference type="ARBA" id="ARBA00023163"/>
    </source>
</evidence>
<evidence type="ECO:0000256" key="8">
    <source>
        <dbReference type="RuleBase" id="RU004020"/>
    </source>
</evidence>
<protein>
    <recommendedName>
        <fullName evidence="10">HSF-type DNA-binding domain-containing protein</fullName>
    </recommendedName>
</protein>
<evidence type="ECO:0000313" key="12">
    <source>
        <dbReference type="Proteomes" id="UP000639403"/>
    </source>
</evidence>
<dbReference type="PANTHER" id="PTHR10015:SF427">
    <property type="entry name" value="HEAT SHOCK FACTOR PROTEIN"/>
    <property type="match status" value="1"/>
</dbReference>
<evidence type="ECO:0000259" key="10">
    <source>
        <dbReference type="SMART" id="SM00415"/>
    </source>
</evidence>
<dbReference type="PANTHER" id="PTHR10015">
    <property type="entry name" value="HEAT SHOCK TRANSCRIPTION FACTOR"/>
    <property type="match status" value="1"/>
</dbReference>
<keyword evidence="4" id="KW-0238">DNA-binding</keyword>
<comment type="subcellular location">
    <subcellularLocation>
        <location evidence="1">Nucleus</location>
    </subcellularLocation>
</comment>
<gene>
    <name evidence="11" type="ORF">IEO21_01823</name>
</gene>
<evidence type="ECO:0000313" key="11">
    <source>
        <dbReference type="EMBL" id="KAF9819732.1"/>
    </source>
</evidence>
<comment type="similarity">
    <text evidence="2 8">Belongs to the HSF family.</text>
</comment>
<dbReference type="InterPro" id="IPR036388">
    <property type="entry name" value="WH-like_DNA-bd_sf"/>
</dbReference>
<organism evidence="11 12">
    <name type="scientific">Rhodonia placenta</name>
    <dbReference type="NCBI Taxonomy" id="104341"/>
    <lineage>
        <taxon>Eukaryota</taxon>
        <taxon>Fungi</taxon>
        <taxon>Dikarya</taxon>
        <taxon>Basidiomycota</taxon>
        <taxon>Agaricomycotina</taxon>
        <taxon>Agaricomycetes</taxon>
        <taxon>Polyporales</taxon>
        <taxon>Adustoporiaceae</taxon>
        <taxon>Rhodonia</taxon>
    </lineage>
</organism>
<reference evidence="11" key="1">
    <citation type="submission" date="2020-11" db="EMBL/GenBank/DDBJ databases">
        <authorList>
            <person name="Koelle M."/>
            <person name="Horta M.A.C."/>
            <person name="Nowrousian M."/>
            <person name="Ohm R.A."/>
            <person name="Benz P."/>
            <person name="Pilgard A."/>
        </authorList>
    </citation>
    <scope>NUCLEOTIDE SEQUENCE</scope>
    <source>
        <strain evidence="11">FPRL280</strain>
    </source>
</reference>
<dbReference type="InterPro" id="IPR000232">
    <property type="entry name" value="HSF_DNA-bd"/>
</dbReference>
<dbReference type="Proteomes" id="UP000639403">
    <property type="component" value="Unassembled WGS sequence"/>
</dbReference>
<keyword evidence="5" id="KW-0804">Transcription</keyword>
<sequence>MSLDQQVALARLPRSESSHLSKAARQAVPPFLQKLYEIVNDPRNDELIRWSENGDSFYVLNHERFAREVLGRWFKHQKFTSFVRQLNMYGFHKIPHLQQGVLKSDTDTEPWNFEHPHFHRGQPDLLCLIQRKKQPANNNSNVLDVNSIVHGIAAIKRHQQAISADLNALKKSNDLLWEEATLTRQRHDKHQDTINRILKFLAGVFGQNSDSIHKDDGGRSPGVVPRARQRLMIGDGGRFPKGKTVEVTDVDDDDGDVAHAVHSQEGTNIPLAGKLTYAMLQDTLYDLQRLAGQLASLDSPTMSSSSTAPETPSPASVDSTPTRPAEVLSRAGTGNHSNHGSTTELPVRTAPAASVNISRADTLTPSILSAAAASMHDSGHADNMWQAAIQQVLSNPVQMQRLMQALSTQQNHPLAAPSDPPSYGAQQSAQITPYNAAYNDYNRYRSDLSVPNAPLPLLSTTSSGDDVMPFEPLLDNASRLEASYRDAMDIEADMDVLQTSLNSLINDLGIDPQTLTAQALDREHSAVVGGASLSPGNSINSMHTPGLSDMHSAKGMHPNSMHIDAARADPSLLPPLDHTEDSNSDSFLESLLNGMSSSDPSADYSDVTSHYDPSTRIDGTSVADASTEQLTAFLDEVQSDTAPSPLSSSIPKPQKRKSDVAGISLPTPTVLDSMAAGPKTKRKR</sequence>
<dbReference type="PRINTS" id="PR00056">
    <property type="entry name" value="HSFDOMAIN"/>
</dbReference>
<feature type="region of interest" description="Disordered" evidence="9">
    <location>
        <begin position="298"/>
        <end position="348"/>
    </location>
</feature>
<feature type="compositionally biased region" description="Polar residues" evidence="9">
    <location>
        <begin position="593"/>
        <end position="612"/>
    </location>
</feature>
<reference evidence="11" key="2">
    <citation type="journal article" name="Front. Microbiol.">
        <title>Degradative Capacity of Two Strains of Rhodonia placenta: From Phenotype to Genotype.</title>
        <authorList>
            <person name="Kolle M."/>
            <person name="Horta M.A.C."/>
            <person name="Nowrousian M."/>
            <person name="Ohm R.A."/>
            <person name="Benz J.P."/>
            <person name="Pilgard A."/>
        </authorList>
    </citation>
    <scope>NUCLEOTIDE SEQUENCE</scope>
    <source>
        <strain evidence="11">FPRL280</strain>
    </source>
</reference>
<keyword evidence="6" id="KW-0539">Nucleus</keyword>
<comment type="subunit">
    <text evidence="7">Homotrimer. Homotrimerization increases the affinity of HSF1 to DNA. Interacts with transcriptional coregulator SSA1 on chromatin.</text>
</comment>
<dbReference type="InterPro" id="IPR036390">
    <property type="entry name" value="WH_DNA-bd_sf"/>
</dbReference>
<dbReference type="Gene3D" id="1.10.10.10">
    <property type="entry name" value="Winged helix-like DNA-binding domain superfamily/Winged helix DNA-binding domain"/>
    <property type="match status" value="1"/>
</dbReference>
<evidence type="ECO:0000256" key="9">
    <source>
        <dbReference type="SAM" id="MobiDB-lite"/>
    </source>
</evidence>
<feature type="region of interest" description="Disordered" evidence="9">
    <location>
        <begin position="528"/>
        <end position="621"/>
    </location>
</feature>
<evidence type="ECO:0000256" key="3">
    <source>
        <dbReference type="ARBA" id="ARBA00023015"/>
    </source>
</evidence>
<dbReference type="GO" id="GO:0005634">
    <property type="term" value="C:nucleus"/>
    <property type="evidence" value="ECO:0007669"/>
    <property type="project" value="UniProtKB-SubCell"/>
</dbReference>
<feature type="domain" description="HSF-type DNA-binding" evidence="10">
    <location>
        <begin position="27"/>
        <end position="132"/>
    </location>
</feature>
<evidence type="ECO:0000256" key="7">
    <source>
        <dbReference type="ARBA" id="ARBA00062171"/>
    </source>
</evidence>
<dbReference type="GO" id="GO:0003700">
    <property type="term" value="F:DNA-binding transcription factor activity"/>
    <property type="evidence" value="ECO:0007669"/>
    <property type="project" value="InterPro"/>
</dbReference>
<keyword evidence="3" id="KW-0805">Transcription regulation</keyword>